<evidence type="ECO:0000256" key="1">
    <source>
        <dbReference type="SAM" id="MobiDB-lite"/>
    </source>
</evidence>
<feature type="compositionally biased region" description="Polar residues" evidence="1">
    <location>
        <begin position="472"/>
        <end position="481"/>
    </location>
</feature>
<feature type="compositionally biased region" description="Polar residues" evidence="1">
    <location>
        <begin position="785"/>
        <end position="842"/>
    </location>
</feature>
<feature type="compositionally biased region" description="Polar residues" evidence="1">
    <location>
        <begin position="369"/>
        <end position="380"/>
    </location>
</feature>
<feature type="compositionally biased region" description="Polar residues" evidence="1">
    <location>
        <begin position="1085"/>
        <end position="1094"/>
    </location>
</feature>
<dbReference type="OrthoDB" id="3439539at2759"/>
<name>A0A8H6K4Y1_9PEZI</name>
<feature type="compositionally biased region" description="Polar residues" evidence="1">
    <location>
        <begin position="719"/>
        <end position="732"/>
    </location>
</feature>
<feature type="compositionally biased region" description="Basic and acidic residues" evidence="1">
    <location>
        <begin position="421"/>
        <end position="437"/>
    </location>
</feature>
<evidence type="ECO:0000313" key="3">
    <source>
        <dbReference type="Proteomes" id="UP000639643"/>
    </source>
</evidence>
<feature type="compositionally biased region" description="Polar residues" evidence="1">
    <location>
        <begin position="172"/>
        <end position="185"/>
    </location>
</feature>
<organism evidence="2 3">
    <name type="scientific">Colletotrichum musicola</name>
    <dbReference type="NCBI Taxonomy" id="2175873"/>
    <lineage>
        <taxon>Eukaryota</taxon>
        <taxon>Fungi</taxon>
        <taxon>Dikarya</taxon>
        <taxon>Ascomycota</taxon>
        <taxon>Pezizomycotina</taxon>
        <taxon>Sordariomycetes</taxon>
        <taxon>Hypocreomycetidae</taxon>
        <taxon>Glomerellales</taxon>
        <taxon>Glomerellaceae</taxon>
        <taxon>Colletotrichum</taxon>
        <taxon>Colletotrichum orchidearum species complex</taxon>
    </lineage>
</organism>
<feature type="compositionally biased region" description="Pro residues" evidence="1">
    <location>
        <begin position="543"/>
        <end position="555"/>
    </location>
</feature>
<feature type="compositionally biased region" description="Basic and acidic residues" evidence="1">
    <location>
        <begin position="154"/>
        <end position="169"/>
    </location>
</feature>
<feature type="compositionally biased region" description="Acidic residues" evidence="1">
    <location>
        <begin position="1413"/>
        <end position="1425"/>
    </location>
</feature>
<dbReference type="EMBL" id="WIGM01000440">
    <property type="protein sequence ID" value="KAF6825132.1"/>
    <property type="molecule type" value="Genomic_DNA"/>
</dbReference>
<feature type="compositionally biased region" description="Low complexity" evidence="1">
    <location>
        <begin position="758"/>
        <end position="775"/>
    </location>
</feature>
<comment type="caution">
    <text evidence="2">The sequence shown here is derived from an EMBL/GenBank/DDBJ whole genome shotgun (WGS) entry which is preliminary data.</text>
</comment>
<feature type="compositionally biased region" description="Low complexity" evidence="1">
    <location>
        <begin position="1024"/>
        <end position="1046"/>
    </location>
</feature>
<feature type="compositionally biased region" description="Basic and acidic residues" evidence="1">
    <location>
        <begin position="138"/>
        <end position="147"/>
    </location>
</feature>
<keyword evidence="3" id="KW-1185">Reference proteome</keyword>
<evidence type="ECO:0000313" key="2">
    <source>
        <dbReference type="EMBL" id="KAF6825132.1"/>
    </source>
</evidence>
<dbReference type="Proteomes" id="UP000639643">
    <property type="component" value="Unassembled WGS sequence"/>
</dbReference>
<sequence length="1425" mass="150392">MSGLPPGWEWDYDGARWFYRYKPNGHIQFHFPKEGDEFPDFIDALSPVPELAPEEKLESQQQLKRRAPTTDGDRKSQMRATGGPLADFGMNRSGFGGPGAGKDDEDGDGFFYQPENFMYLGPGAYSDVSPVADEDGDEIPKDRHKNEASSTQGDAKDKTMLDATSDDKTGVSPLQSETNTPSVVNSVLARDVPTVPEPVAEEPRTGQVLIISTHDLPQPGQPAADSPGVPLLDSVEKPRQEQPSVVHSPPWDPVGIMAEMATGETAAAHIEIHPDPVEMADSSVLAPIETRMIDLGIAELPERTSPSDARPVVPSTHDLLHRSTMTDADLHGATFGSGSRPQSSSPTNSIQAKPETEAKAVAPEPDVQSFPQIEAQQPQASTPPPNDAAFAIRRKPSNPAAKHGKYQPYKPGAVPTVATEKQTRDPEFKQREHRNSLAREASLMMSNRQKFETSDMPSILQPPQIPPKHPLDSTQPLSQRPSGLPRSETFPTPERQLMSVAGGAGALGPGLVQEPLQHVPSVLKPARGYPQGRPSDADNVPSNPNPTAFPGPGETPQPSRYSAFQPGVAGKQGAPSGGPQLYAMPQTGHVPHSLTPAPGQHPSMGPRPSVQRFETAPVQPHQPPLGARPPFQETEIQVSPAVQPLPQPHQAPPAQAGGDQGAAKYEPFRAAARARSRSDLPKPTNAPAALLAGQPPFAVMPTPEPSPSSKAAPRPQSAMDFTQGYTSSTANRGMQPAQPSPPPDAGLPRHMSFASSEVSSLGPPSGSQSSGLPVQTPSPLESGGRRQSSGFFRSYGPNGNQTTPGVVTPGPNQQGDTPTRPASGTRPASYSGTSPTQSQGNRIFNIAQGPPAIPGKIPIQPAYDAQPPSSIVPGNRAVQNVIGAAQSSASRRHSLPSEQVVMGNQLLQTQPPLKTNGAPGPNAPADGVPQPIGMQQPQPTIPQGSPPQPPHPLNVGQQMANQPSARPQRPTVTPPSQQAFGPMSPSTPIRTPGHLLQPIQEHHEGDQTRKPVAPRTSQDAQRHSPGSIQQSSASSYYPSSADSPNSKSFGIPGAGGPVTHANGPLQQPYVPSPTVATAGQIYSPVHNNPFQSPTGAAPFQPLGRPGSTPPVVQQPGKDKEKGGWLSKLMKGSGKPAVLQKPPPANQAFSVMPQSPHASIPLQGQWPTSPVGPGSNGTQQMNQPPFNPQNPALIWQGGPPMPGMATQPRPMGPGTQSMPATPIQNLPKPFEGQNMQPVQRQVPAANQMPQNPPAPSFPQAAPKMQVGEPPNGAQFPRQQQSEVQPRGLSPAGGPPSDQVPDNFSDAASISAFSVSTMDVSEAQARPVLKPQLVTVERHAPPAGQHQLPSRVAAQAPPAPAKHEVITRPPIDNDLAVAPLFSKAQTKATVTAVSANKAPPGSGDKWAKKPAVDYSGDDWGDDPWDYQ</sequence>
<proteinExistence type="predicted"/>
<feature type="compositionally biased region" description="Polar residues" evidence="1">
    <location>
        <begin position="1146"/>
        <end position="1156"/>
    </location>
</feature>
<feature type="compositionally biased region" description="Basic and acidic residues" evidence="1">
    <location>
        <begin position="1000"/>
        <end position="1009"/>
    </location>
</feature>
<feature type="region of interest" description="Disordered" evidence="1">
    <location>
        <begin position="1329"/>
        <end position="1368"/>
    </location>
</feature>
<feature type="compositionally biased region" description="Polar residues" evidence="1">
    <location>
        <begin position="336"/>
        <end position="351"/>
    </location>
</feature>
<feature type="region of interest" description="Disordered" evidence="1">
    <location>
        <begin position="883"/>
        <end position="1304"/>
    </location>
</feature>
<gene>
    <name evidence="2" type="ORF">CMUS01_09935</name>
</gene>
<reference evidence="2" key="1">
    <citation type="journal article" date="2020" name="Phytopathology">
        <title>Genome Sequence Resources of Colletotrichum truncatum, C. plurivorum, C. musicola, and C. sojae: Four Species Pathogenic to Soybean (Glycine max).</title>
        <authorList>
            <person name="Rogerio F."/>
            <person name="Boufleur T.R."/>
            <person name="Ciampi-Guillardi M."/>
            <person name="Sukno S.A."/>
            <person name="Thon M.R."/>
            <person name="Massola Junior N.S."/>
            <person name="Baroncelli R."/>
        </authorList>
    </citation>
    <scope>NUCLEOTIDE SEQUENCE</scope>
    <source>
        <strain evidence="2">LFN0074</strain>
    </source>
</reference>
<feature type="region of interest" description="Disordered" evidence="1">
    <location>
        <begin position="326"/>
        <end position="871"/>
    </location>
</feature>
<protein>
    <submittedName>
        <fullName evidence="2">Uncharacterized protein</fullName>
    </submittedName>
</protein>
<feature type="compositionally biased region" description="Low complexity" evidence="1">
    <location>
        <begin position="652"/>
        <end position="673"/>
    </location>
</feature>
<feature type="compositionally biased region" description="Polar residues" evidence="1">
    <location>
        <begin position="1213"/>
        <end position="1223"/>
    </location>
</feature>
<feature type="region of interest" description="Disordered" evidence="1">
    <location>
        <begin position="1390"/>
        <end position="1425"/>
    </location>
</feature>
<feature type="region of interest" description="Disordered" evidence="1">
    <location>
        <begin position="46"/>
        <end position="187"/>
    </location>
</feature>
<feature type="region of interest" description="Disordered" evidence="1">
    <location>
        <begin position="214"/>
        <end position="254"/>
    </location>
</feature>
<feature type="compositionally biased region" description="Polar residues" evidence="1">
    <location>
        <begin position="955"/>
        <end position="989"/>
    </location>
</feature>
<accession>A0A8H6K4Y1</accession>